<keyword evidence="1" id="KW-0521">NADP</keyword>
<evidence type="ECO:0000256" key="2">
    <source>
        <dbReference type="ARBA" id="ARBA00023002"/>
    </source>
</evidence>
<dbReference type="GeneID" id="54364395"/>
<dbReference type="OrthoDB" id="419598at2759"/>
<dbReference type="Gene3D" id="3.40.50.720">
    <property type="entry name" value="NAD(P)-binding Rossmann-like Domain"/>
    <property type="match status" value="1"/>
</dbReference>
<reference evidence="5" key="2">
    <citation type="submission" date="2020-04" db="EMBL/GenBank/DDBJ databases">
        <authorList>
            <consortium name="NCBI Genome Project"/>
        </authorList>
    </citation>
    <scope>NUCLEOTIDE SEQUENCE</scope>
    <source>
        <strain evidence="5">CBS 342.82</strain>
    </source>
</reference>
<dbReference type="InterPro" id="IPR051609">
    <property type="entry name" value="NmrA/Isoflavone_reductase-like"/>
</dbReference>
<gene>
    <name evidence="5" type="ORF">K489DRAFT_390354</name>
</gene>
<reference evidence="5" key="3">
    <citation type="submission" date="2025-08" db="UniProtKB">
        <authorList>
            <consortium name="RefSeq"/>
        </authorList>
    </citation>
    <scope>IDENTIFICATION</scope>
    <source>
        <strain evidence="5">CBS 342.82</strain>
    </source>
</reference>
<sequence>MLILIAGITGNIGQKLAIEAETRGHAVRGLGRNRNKLSRNVDDKLESFVETKSYYDIAAIEAACNGVDAVICAYSGIPQLQLDGQLILLRAAERAGVQRFHAASWNAYWPALSLGDHESMDPYLCFAAHARISSPIKPIYLFTGVLMEVFFSLPGHGDLSPANHGLWDPSPHKRLVYWGEGDEPWNFTTERDAAAYSIELVTDENAAEGGYFKVHSGSYSPLEVKAIYETARGVTVDTQRLGCIDDLRALALKERSEGNPLEWWKYIGLFYQLLVLEGGWVYHERDTICNRNSSNS</sequence>
<protein>
    <submittedName>
        <fullName evidence="5">NAD(P)-binding protein</fullName>
    </submittedName>
</protein>
<organism evidence="5">
    <name type="scientific">Dissoconium aciculare CBS 342.82</name>
    <dbReference type="NCBI Taxonomy" id="1314786"/>
    <lineage>
        <taxon>Eukaryota</taxon>
        <taxon>Fungi</taxon>
        <taxon>Dikarya</taxon>
        <taxon>Ascomycota</taxon>
        <taxon>Pezizomycotina</taxon>
        <taxon>Dothideomycetes</taxon>
        <taxon>Dothideomycetidae</taxon>
        <taxon>Mycosphaerellales</taxon>
        <taxon>Dissoconiaceae</taxon>
        <taxon>Dissoconium</taxon>
    </lineage>
</organism>
<feature type="domain" description="NmrA-like" evidence="3">
    <location>
        <begin position="2"/>
        <end position="242"/>
    </location>
</feature>
<dbReference type="AlphaFoldDB" id="A0A6J3LXG5"/>
<keyword evidence="2" id="KW-0560">Oxidoreductase</keyword>
<dbReference type="GO" id="GO:0016491">
    <property type="term" value="F:oxidoreductase activity"/>
    <property type="evidence" value="ECO:0007669"/>
    <property type="project" value="UniProtKB-KW"/>
</dbReference>
<evidence type="ECO:0000256" key="1">
    <source>
        <dbReference type="ARBA" id="ARBA00022857"/>
    </source>
</evidence>
<reference evidence="5" key="1">
    <citation type="submission" date="2020-01" db="EMBL/GenBank/DDBJ databases">
        <authorList>
            <consortium name="DOE Joint Genome Institute"/>
            <person name="Haridas S."/>
            <person name="Albert R."/>
            <person name="Binder M."/>
            <person name="Bloem J."/>
            <person name="Labutti K."/>
            <person name="Salamov A."/>
            <person name="Andreopoulos B."/>
            <person name="Baker S.E."/>
            <person name="Barry K."/>
            <person name="Bills G."/>
            <person name="Bluhm B.H."/>
            <person name="Cannon C."/>
            <person name="Castanera R."/>
            <person name="Culley D.E."/>
            <person name="Daum C."/>
            <person name="Ezra D."/>
            <person name="Gonzalez J.B."/>
            <person name="Henrissat B."/>
            <person name="Kuo A."/>
            <person name="Liang C."/>
            <person name="Lipzen A."/>
            <person name="Lutzoni F."/>
            <person name="Magnuson J."/>
            <person name="Mondo S."/>
            <person name="Nolan M."/>
            <person name="Ohm R."/>
            <person name="Pangilinan J."/>
            <person name="Park H.-J."/>
            <person name="Ramirez L."/>
            <person name="Alfaro M."/>
            <person name="Sun H."/>
            <person name="Tritt A."/>
            <person name="Yoshinaga Y."/>
            <person name="Zwiers L.-H."/>
            <person name="Turgeon B.G."/>
            <person name="Goodwin S.B."/>
            <person name="Spatafora J.W."/>
            <person name="Crous P.W."/>
            <person name="Grigoriev I.V."/>
        </authorList>
    </citation>
    <scope>NUCLEOTIDE SEQUENCE</scope>
    <source>
        <strain evidence="5">CBS 342.82</strain>
    </source>
</reference>
<dbReference type="PANTHER" id="PTHR47706:SF9">
    <property type="entry name" value="NMRA-LIKE DOMAIN-CONTAINING PROTEIN-RELATED"/>
    <property type="match status" value="1"/>
</dbReference>
<dbReference type="SUPFAM" id="SSF51735">
    <property type="entry name" value="NAD(P)-binding Rossmann-fold domains"/>
    <property type="match status" value="1"/>
</dbReference>
<proteinExistence type="predicted"/>
<dbReference type="PANTHER" id="PTHR47706">
    <property type="entry name" value="NMRA-LIKE FAMILY PROTEIN"/>
    <property type="match status" value="1"/>
</dbReference>
<name>A0A6J3LXG5_9PEZI</name>
<dbReference type="InterPro" id="IPR008030">
    <property type="entry name" value="NmrA-like"/>
</dbReference>
<evidence type="ECO:0000313" key="5">
    <source>
        <dbReference type="RefSeq" id="XP_033457399.1"/>
    </source>
</evidence>
<evidence type="ECO:0000259" key="3">
    <source>
        <dbReference type="Pfam" id="PF05368"/>
    </source>
</evidence>
<keyword evidence="4" id="KW-1185">Reference proteome</keyword>
<dbReference type="RefSeq" id="XP_033457399.1">
    <property type="nucleotide sequence ID" value="XM_033606595.1"/>
</dbReference>
<dbReference type="InterPro" id="IPR036291">
    <property type="entry name" value="NAD(P)-bd_dom_sf"/>
</dbReference>
<dbReference type="Proteomes" id="UP000504637">
    <property type="component" value="Unplaced"/>
</dbReference>
<accession>A0A6J3LXG5</accession>
<evidence type="ECO:0000313" key="4">
    <source>
        <dbReference type="Proteomes" id="UP000504637"/>
    </source>
</evidence>
<dbReference type="Pfam" id="PF05368">
    <property type="entry name" value="NmrA"/>
    <property type="match status" value="1"/>
</dbReference>